<dbReference type="SUPFAM" id="SSF140566">
    <property type="entry name" value="FlgN-like"/>
    <property type="match status" value="1"/>
</dbReference>
<keyword evidence="5" id="KW-0282">Flagellum</keyword>
<reference evidence="6" key="1">
    <citation type="journal article" date="2019" name="Int. J. Syst. Evol. Microbiol.">
        <title>The Global Catalogue of Microorganisms (GCM) 10K type strain sequencing project: providing services to taxonomists for standard genome sequencing and annotation.</title>
        <authorList>
            <consortium name="The Broad Institute Genomics Platform"/>
            <consortium name="The Broad Institute Genome Sequencing Center for Infectious Disease"/>
            <person name="Wu L."/>
            <person name="Ma J."/>
        </authorList>
    </citation>
    <scope>NUCLEOTIDE SEQUENCE [LARGE SCALE GENOMIC DNA]</scope>
    <source>
        <strain evidence="6">KCTC 42986</strain>
    </source>
</reference>
<dbReference type="EMBL" id="JBHRTP010000054">
    <property type="protein sequence ID" value="MFC3109613.1"/>
    <property type="molecule type" value="Genomic_DNA"/>
</dbReference>
<protein>
    <submittedName>
        <fullName evidence="5">Flagella synthesis protein FlgN</fullName>
    </submittedName>
</protein>
<comment type="function">
    <text evidence="1">Required for the efficient initiation of filament assembly.</text>
</comment>
<feature type="region of interest" description="Disordered" evidence="4">
    <location>
        <begin position="131"/>
        <end position="155"/>
    </location>
</feature>
<evidence type="ECO:0000256" key="4">
    <source>
        <dbReference type="SAM" id="MobiDB-lite"/>
    </source>
</evidence>
<keyword evidence="5" id="KW-0966">Cell projection</keyword>
<evidence type="ECO:0000256" key="3">
    <source>
        <dbReference type="ARBA" id="ARBA00022795"/>
    </source>
</evidence>
<dbReference type="Gene3D" id="1.20.58.300">
    <property type="entry name" value="FlgN-like"/>
    <property type="match status" value="1"/>
</dbReference>
<proteinExistence type="inferred from homology"/>
<name>A0ABV7F3G6_9BURK</name>
<keyword evidence="6" id="KW-1185">Reference proteome</keyword>
<dbReference type="Pfam" id="PF05130">
    <property type="entry name" value="FlgN"/>
    <property type="match status" value="1"/>
</dbReference>
<gene>
    <name evidence="5" type="ORF">ACFOFO_16845</name>
</gene>
<dbReference type="RefSeq" id="WP_390332107.1">
    <property type="nucleotide sequence ID" value="NZ_JBHRTP010000054.1"/>
</dbReference>
<dbReference type="InterPro" id="IPR007809">
    <property type="entry name" value="FlgN-like"/>
</dbReference>
<evidence type="ECO:0000313" key="5">
    <source>
        <dbReference type="EMBL" id="MFC3109613.1"/>
    </source>
</evidence>
<evidence type="ECO:0000313" key="6">
    <source>
        <dbReference type="Proteomes" id="UP001595530"/>
    </source>
</evidence>
<accession>A0ABV7F3G6</accession>
<keyword evidence="5" id="KW-0969">Cilium</keyword>
<feature type="compositionally biased region" description="Polar residues" evidence="4">
    <location>
        <begin position="131"/>
        <end position="149"/>
    </location>
</feature>
<evidence type="ECO:0000256" key="2">
    <source>
        <dbReference type="ARBA" id="ARBA00007703"/>
    </source>
</evidence>
<comment type="caution">
    <text evidence="5">The sequence shown here is derived from an EMBL/GenBank/DDBJ whole genome shotgun (WGS) entry which is preliminary data.</text>
</comment>
<evidence type="ECO:0000256" key="1">
    <source>
        <dbReference type="ARBA" id="ARBA00002397"/>
    </source>
</evidence>
<dbReference type="Proteomes" id="UP001595530">
    <property type="component" value="Unassembled WGS sequence"/>
</dbReference>
<dbReference type="InterPro" id="IPR036679">
    <property type="entry name" value="FlgN-like_sf"/>
</dbReference>
<keyword evidence="3" id="KW-1005">Bacterial flagellum biogenesis</keyword>
<organism evidence="5 6">
    <name type="scientific">Undibacterium arcticum</name>
    <dbReference type="NCBI Taxonomy" id="1762892"/>
    <lineage>
        <taxon>Bacteria</taxon>
        <taxon>Pseudomonadati</taxon>
        <taxon>Pseudomonadota</taxon>
        <taxon>Betaproteobacteria</taxon>
        <taxon>Burkholderiales</taxon>
        <taxon>Oxalobacteraceae</taxon>
        <taxon>Undibacterium</taxon>
    </lineage>
</organism>
<sequence>MRSPVPSPIDRLAEEHQAIVDLNQILEQEQAHLIQADIDGLNSLVDEKNRIVARMTALTNARHQSLAAAGYAASDAGMQSWLDHKGDHSDHWKTLLSLAKSAKEINRTNGLLINKHMTRNQQALNVLQGTAPSSNFYGPNGQATSQASTRRLVVG</sequence>
<comment type="similarity">
    <text evidence="2">Belongs to the FlgN family.</text>
</comment>